<evidence type="ECO:0000313" key="2">
    <source>
        <dbReference type="Proteomes" id="UP000070444"/>
    </source>
</evidence>
<evidence type="ECO:0000313" key="1">
    <source>
        <dbReference type="EMBL" id="KXN65934.1"/>
    </source>
</evidence>
<protein>
    <submittedName>
        <fullName evidence="1">Uncharacterized protein</fullName>
    </submittedName>
</protein>
<dbReference type="EMBL" id="KQ964795">
    <property type="protein sequence ID" value="KXN65934.1"/>
    <property type="molecule type" value="Genomic_DNA"/>
</dbReference>
<accession>A0A137NTH9</accession>
<gene>
    <name evidence="1" type="ORF">CONCODRAFT_12359</name>
</gene>
<feature type="non-terminal residue" evidence="1">
    <location>
        <position position="1"/>
    </location>
</feature>
<reference evidence="1 2" key="1">
    <citation type="journal article" date="2015" name="Genome Biol. Evol.">
        <title>Phylogenomic analyses indicate that early fungi evolved digesting cell walls of algal ancestors of land plants.</title>
        <authorList>
            <person name="Chang Y."/>
            <person name="Wang S."/>
            <person name="Sekimoto S."/>
            <person name="Aerts A.L."/>
            <person name="Choi C."/>
            <person name="Clum A."/>
            <person name="LaButti K.M."/>
            <person name="Lindquist E.A."/>
            <person name="Yee Ngan C."/>
            <person name="Ohm R.A."/>
            <person name="Salamov A.A."/>
            <person name="Grigoriev I.V."/>
            <person name="Spatafora J.W."/>
            <person name="Berbee M.L."/>
        </authorList>
    </citation>
    <scope>NUCLEOTIDE SEQUENCE [LARGE SCALE GENOMIC DNA]</scope>
    <source>
        <strain evidence="1 2">NRRL 28638</strain>
    </source>
</reference>
<sequence>IKPLWSAPVNGEYRYLSKSEAFDDSQTGDIFSLENTEDIDCSKAKLSFMKDDLNNLTLVKREFDQNFSSNNSTKIGP</sequence>
<organism evidence="1 2">
    <name type="scientific">Conidiobolus coronatus (strain ATCC 28846 / CBS 209.66 / NRRL 28638)</name>
    <name type="common">Delacroixia coronata</name>
    <dbReference type="NCBI Taxonomy" id="796925"/>
    <lineage>
        <taxon>Eukaryota</taxon>
        <taxon>Fungi</taxon>
        <taxon>Fungi incertae sedis</taxon>
        <taxon>Zoopagomycota</taxon>
        <taxon>Entomophthoromycotina</taxon>
        <taxon>Entomophthoromycetes</taxon>
        <taxon>Entomophthorales</taxon>
        <taxon>Ancylistaceae</taxon>
        <taxon>Conidiobolus</taxon>
    </lineage>
</organism>
<dbReference type="AlphaFoldDB" id="A0A137NTH9"/>
<dbReference type="Proteomes" id="UP000070444">
    <property type="component" value="Unassembled WGS sequence"/>
</dbReference>
<name>A0A137NTH9_CONC2</name>
<keyword evidence="2" id="KW-1185">Reference proteome</keyword>
<proteinExistence type="predicted"/>